<proteinExistence type="evidence at protein level"/>
<name>A0A8M9PX86_DANRE</name>
<evidence type="ECO:0000256" key="1">
    <source>
        <dbReference type="ARBA" id="ARBA00006697"/>
    </source>
</evidence>
<comment type="similarity">
    <text evidence="1">Belongs to the endophilin family.</text>
</comment>
<dbReference type="AlphaFoldDB" id="A0A8M9PX86"/>
<dbReference type="ZFIN" id="ZDB-GENE-040426-833">
    <property type="gene designation" value="sh3glb2b"/>
</dbReference>
<feature type="coiled-coil region" evidence="4">
    <location>
        <begin position="183"/>
        <end position="210"/>
    </location>
</feature>
<dbReference type="SUPFAM" id="SSF50044">
    <property type="entry name" value="SH3-domain"/>
    <property type="match status" value="1"/>
</dbReference>
<dbReference type="SMART" id="SM00721">
    <property type="entry name" value="BAR"/>
    <property type="match status" value="1"/>
</dbReference>
<dbReference type="RefSeq" id="XP_021331723.1">
    <property type="nucleotide sequence ID" value="XM_021476048.2"/>
</dbReference>
<accession>A0A8M9PX86</accession>
<dbReference type="PROSITE" id="PS50002">
    <property type="entry name" value="SH3"/>
    <property type="match status" value="1"/>
</dbReference>
<dbReference type="InterPro" id="IPR036028">
    <property type="entry name" value="SH3-like_dom_sf"/>
</dbReference>
<dbReference type="AGR" id="ZFIN:ZDB-GENE-040426-833"/>
<sequence>MDFNVKKLASDAGVFFTRAVQYTEEKLGQAEKTELDAHLENLIARADCTKNWTEKIFRQTEVLLQPNPIDQTGARIEEFFYEKLDKKIPSRITNAELLGQYMQDAAKDFGPGSPYGSTLITVGEYQKRLGGSEREFLQTSAINFLTPLRNFLEGDWKTISRERRLLENRRLDLDVCKARLKKAKLAEAKAALWSEEVDKAEHELRVAQTEFDRQAEVTRLLLEGISSTHVNHLRCLHEFVEAQAAYYAQCHRHMQDLQKELSSANGDTFPNAFAVNASTSGVSAGPSPLSTGTQPGPSSPSRPPNPPNALESNTLKIEEVKPPATGTRKAKVLYDYDAADTSELSLLADELITVYTVPGMDPDWLIGERGNQKGKVPVTYLELLS</sequence>
<dbReference type="GeneID" id="394094"/>
<dbReference type="CDD" id="cd07617">
    <property type="entry name" value="BAR_Endophilin_B2"/>
    <property type="match status" value="1"/>
</dbReference>
<dbReference type="CDD" id="cd11944">
    <property type="entry name" value="SH3_Endophilin_B2"/>
    <property type="match status" value="1"/>
</dbReference>
<dbReference type="PANTHER" id="PTHR14167">
    <property type="entry name" value="SH3 DOMAIN-CONTAINING"/>
    <property type="match status" value="1"/>
</dbReference>
<dbReference type="SUPFAM" id="SSF103657">
    <property type="entry name" value="BAR/IMD domain-like"/>
    <property type="match status" value="1"/>
</dbReference>
<dbReference type="GO" id="GO:0005737">
    <property type="term" value="C:cytoplasm"/>
    <property type="evidence" value="ECO:0007669"/>
    <property type="project" value="InterPro"/>
</dbReference>
<feature type="compositionally biased region" description="Low complexity" evidence="5">
    <location>
        <begin position="285"/>
        <end position="296"/>
    </location>
</feature>
<feature type="region of interest" description="Disordered" evidence="5">
    <location>
        <begin position="280"/>
        <end position="311"/>
    </location>
</feature>
<dbReference type="CTD" id="394094"/>
<keyword evidence="2 3" id="KW-0728">SH3 domain</keyword>
<protein>
    <submittedName>
        <fullName evidence="9">Endophilin-B2b isoform X7</fullName>
    </submittedName>
</protein>
<feature type="compositionally biased region" description="Pro residues" evidence="5">
    <location>
        <begin position="297"/>
        <end position="307"/>
    </location>
</feature>
<gene>
    <name evidence="9 10" type="primary">sh3glb2b</name>
    <name evidence="9" type="synonym">sh3glb2</name>
    <name evidence="9" type="synonym">zgc:55887</name>
</gene>
<dbReference type="Gene3D" id="1.20.1270.60">
    <property type="entry name" value="Arfaptin homology (AH) domain/BAR domain"/>
    <property type="match status" value="1"/>
</dbReference>
<keyword evidence="11" id="KW-1267">Proteomics identification</keyword>
<dbReference type="FunFam" id="1.20.1270.60:FF:000017">
    <property type="entry name" value="endophilin-B2 isoform X1"/>
    <property type="match status" value="1"/>
</dbReference>
<dbReference type="Pfam" id="PF14604">
    <property type="entry name" value="SH3_9"/>
    <property type="match status" value="1"/>
</dbReference>
<evidence type="ECO:0000256" key="3">
    <source>
        <dbReference type="PROSITE-ProRule" id="PRU00192"/>
    </source>
</evidence>
<dbReference type="SMART" id="SM00326">
    <property type="entry name" value="SH3"/>
    <property type="match status" value="1"/>
</dbReference>
<dbReference type="InterPro" id="IPR035640">
    <property type="entry name" value="Endophilin_B2_SH3"/>
</dbReference>
<evidence type="ECO:0000256" key="4">
    <source>
        <dbReference type="SAM" id="Coils"/>
    </source>
</evidence>
<keyword evidence="4" id="KW-0175">Coiled coil</keyword>
<dbReference type="Gene3D" id="2.30.30.40">
    <property type="entry name" value="SH3 Domains"/>
    <property type="match status" value="1"/>
</dbReference>
<evidence type="ECO:0007829" key="11">
    <source>
        <dbReference type="PeptideAtlas" id="A0A8M9PX86"/>
    </source>
</evidence>
<dbReference type="InterPro" id="IPR001452">
    <property type="entry name" value="SH3_domain"/>
</dbReference>
<dbReference type="InterPro" id="IPR050384">
    <property type="entry name" value="Endophilin_SH3RF"/>
</dbReference>
<reference evidence="9" key="1">
    <citation type="submission" date="2025-08" db="UniProtKB">
        <authorList>
            <consortium name="RefSeq"/>
        </authorList>
    </citation>
    <scope>IDENTIFICATION</scope>
    <source>
        <strain evidence="9">Tuebingen</strain>
        <tissue evidence="9">Fibroblasts and whole tissue</tissue>
    </source>
</reference>
<dbReference type="PANTHER" id="PTHR14167:SF106">
    <property type="entry name" value="ENDOPHILIN-B2 ISOFORM X1"/>
    <property type="match status" value="1"/>
</dbReference>
<keyword evidence="8" id="KW-1185">Reference proteome</keyword>
<evidence type="ECO:0000259" key="7">
    <source>
        <dbReference type="PROSITE" id="PS51021"/>
    </source>
</evidence>
<dbReference type="Proteomes" id="UP000000437">
    <property type="component" value="Chromosome 5"/>
</dbReference>
<evidence type="ECO:0000313" key="9">
    <source>
        <dbReference type="RefSeq" id="XP_021331723.1"/>
    </source>
</evidence>
<feature type="domain" description="BAR" evidence="7">
    <location>
        <begin position="24"/>
        <end position="270"/>
    </location>
</feature>
<dbReference type="InterPro" id="IPR027267">
    <property type="entry name" value="AH/BAR_dom_sf"/>
</dbReference>
<dbReference type="PROSITE" id="PS51021">
    <property type="entry name" value="BAR"/>
    <property type="match status" value="1"/>
</dbReference>
<evidence type="ECO:0000259" key="6">
    <source>
        <dbReference type="PROSITE" id="PS50002"/>
    </source>
</evidence>
<evidence type="ECO:0000313" key="10">
    <source>
        <dbReference type="ZFIN" id="ZDB-GENE-040426-833"/>
    </source>
</evidence>
<evidence type="ECO:0000256" key="5">
    <source>
        <dbReference type="SAM" id="MobiDB-lite"/>
    </source>
</evidence>
<feature type="domain" description="SH3" evidence="6">
    <location>
        <begin position="325"/>
        <end position="385"/>
    </location>
</feature>
<evidence type="ECO:0000256" key="2">
    <source>
        <dbReference type="ARBA" id="ARBA00022443"/>
    </source>
</evidence>
<evidence type="ECO:0000313" key="8">
    <source>
        <dbReference type="Proteomes" id="UP000000437"/>
    </source>
</evidence>
<organism evidence="8 9">
    <name type="scientific">Danio rerio</name>
    <name type="common">Zebrafish</name>
    <name type="synonym">Brachydanio rerio</name>
    <dbReference type="NCBI Taxonomy" id="7955"/>
    <lineage>
        <taxon>Eukaryota</taxon>
        <taxon>Metazoa</taxon>
        <taxon>Chordata</taxon>
        <taxon>Craniata</taxon>
        <taxon>Vertebrata</taxon>
        <taxon>Euteleostomi</taxon>
        <taxon>Actinopterygii</taxon>
        <taxon>Neopterygii</taxon>
        <taxon>Teleostei</taxon>
        <taxon>Ostariophysi</taxon>
        <taxon>Cypriniformes</taxon>
        <taxon>Danionidae</taxon>
        <taxon>Danioninae</taxon>
        <taxon>Danio</taxon>
    </lineage>
</organism>
<dbReference type="InterPro" id="IPR004148">
    <property type="entry name" value="BAR_dom"/>
</dbReference>
<dbReference type="Pfam" id="PF03114">
    <property type="entry name" value="BAR"/>
    <property type="match status" value="1"/>
</dbReference>